<dbReference type="InterPro" id="IPR052344">
    <property type="entry name" value="Transposase-related"/>
</dbReference>
<dbReference type="Proteomes" id="UP000321124">
    <property type="component" value="Plasmid pNi1-3"/>
</dbReference>
<evidence type="ECO:0000259" key="2">
    <source>
        <dbReference type="Pfam" id="PF03050"/>
    </source>
</evidence>
<reference evidence="5" key="1">
    <citation type="submission" date="2021-06" db="EMBL/GenBank/DDBJ databases">
        <title>The First Complete Genome Sequence of Species Shewanella decolorationis, from a Bioremediation Competent Strain Ni1-3.</title>
        <authorList>
            <person name="Wang Y."/>
            <person name="Cai X."/>
            <person name="Mao Y."/>
        </authorList>
    </citation>
    <scope>NUCLEOTIDE SEQUENCE</scope>
    <source>
        <plasmid evidence="5">pNi1-3</plasmid>
    </source>
</reference>
<dbReference type="KEGG" id="sdeo:D0436_25410"/>
<feature type="domain" description="Transposase IS66 central" evidence="2">
    <location>
        <begin position="224"/>
        <end position="507"/>
    </location>
</feature>
<dbReference type="Pfam" id="PF13007">
    <property type="entry name" value="LZ_Tnp_IS66"/>
    <property type="match status" value="1"/>
</dbReference>
<dbReference type="Pfam" id="PF03050">
    <property type="entry name" value="DDE_Tnp_IS66"/>
    <property type="match status" value="1"/>
</dbReference>
<dbReference type="AlphaFoldDB" id="A0A8F3E0S6"/>
<evidence type="ECO:0000313" key="6">
    <source>
        <dbReference type="Proteomes" id="UP000321124"/>
    </source>
</evidence>
<dbReference type="PANTHER" id="PTHR33678">
    <property type="entry name" value="BLL1576 PROTEIN"/>
    <property type="match status" value="1"/>
</dbReference>
<evidence type="ECO:0000259" key="3">
    <source>
        <dbReference type="Pfam" id="PF13007"/>
    </source>
</evidence>
<evidence type="ECO:0000313" key="5">
    <source>
        <dbReference type="EMBL" id="QWY79272.1"/>
    </source>
</evidence>
<proteinExistence type="predicted"/>
<feature type="coiled-coil region" evidence="1">
    <location>
        <begin position="18"/>
        <end position="65"/>
    </location>
</feature>
<name>A0A8F3E0S6_9GAMM</name>
<dbReference type="Pfam" id="PF13817">
    <property type="entry name" value="DDE_Tnp_IS66_C"/>
    <property type="match status" value="1"/>
</dbReference>
<dbReference type="EMBL" id="CP076856">
    <property type="protein sequence ID" value="QWY79272.1"/>
    <property type="molecule type" value="Genomic_DNA"/>
</dbReference>
<feature type="domain" description="Transposase TnpC homeodomain" evidence="3">
    <location>
        <begin position="84"/>
        <end position="140"/>
    </location>
</feature>
<organism evidence="5 6">
    <name type="scientific">Shewanella decolorationis</name>
    <dbReference type="NCBI Taxonomy" id="256839"/>
    <lineage>
        <taxon>Bacteria</taxon>
        <taxon>Pseudomonadati</taxon>
        <taxon>Pseudomonadota</taxon>
        <taxon>Gammaproteobacteria</taxon>
        <taxon>Alteromonadales</taxon>
        <taxon>Shewanellaceae</taxon>
        <taxon>Shewanella</taxon>
    </lineage>
</organism>
<gene>
    <name evidence="5" type="ORF">D0436_25410</name>
</gene>
<sequence length="575" mass="65247">MKIKPSSSSNVATDADTRVNLTSEIARLQALVEALQQKDTLAQAHAELAQKHAALSQKHSVLEQNWDELQAQYAKMTQSFAGIKQRLAWFEKQLFGQKSEKRALELGMQLSLLGDMVPALAQPEGETEYTTYTRRKGKQRPDDCVNDSGLRFNDNVPVKVITLIPDELKGEDADQYEVIGVKSTFRLAQRPESFDVLRYDRQIVKHKGSDTILPSAAPFNVLDKSVADVSFIVGMLVDKFQYHLPLYRQHQRLAAAGITLSRSTLGTIVARGIDLLYPIVDAMLTSILQSQVLAMDETPIKAGKAGPGKMKQSYFWPVYGDKDEIVFTFSTSRGRQHIEEILKHRFKGTLLSDGYSAYASYIKANEGLTHAQCWVHSRRQFIAAENSWPQPAKEAISLIAKLYEIEETIQRQKLTDDKKRQYRLTHSKPVVDRFFTWCDDTLHNLTLLPKDPLYKAIGYVQSKEMALRVFLEDPDVPLDTNHLERALRPIPMGRKNWLFCWTEIGAEHVGVIQSLIVTCRLHDINVNDYLTDVLLRISQHPASLVHELTPRYWKTQFADNPLRSDLFALPATSVE</sequence>
<dbReference type="InterPro" id="IPR004291">
    <property type="entry name" value="Transposase_IS66_central"/>
</dbReference>
<geneLocation type="plasmid" evidence="5 6">
    <name>pNi1-3</name>
</geneLocation>
<feature type="domain" description="Transposase IS66 C-terminal" evidence="4">
    <location>
        <begin position="514"/>
        <end position="550"/>
    </location>
</feature>
<keyword evidence="1" id="KW-0175">Coiled coil</keyword>
<dbReference type="NCBIfam" id="NF033517">
    <property type="entry name" value="transpos_IS66"/>
    <property type="match status" value="1"/>
</dbReference>
<dbReference type="InterPro" id="IPR024463">
    <property type="entry name" value="Transposase_TnpC_homeodom"/>
</dbReference>
<dbReference type="RefSeq" id="WP_216832058.1">
    <property type="nucleotide sequence ID" value="NZ_CP076856.1"/>
</dbReference>
<evidence type="ECO:0000259" key="4">
    <source>
        <dbReference type="Pfam" id="PF13817"/>
    </source>
</evidence>
<dbReference type="PANTHER" id="PTHR33678:SF1">
    <property type="entry name" value="BLL1576 PROTEIN"/>
    <property type="match status" value="1"/>
</dbReference>
<evidence type="ECO:0000256" key="1">
    <source>
        <dbReference type="SAM" id="Coils"/>
    </source>
</evidence>
<protein>
    <submittedName>
        <fullName evidence="5">IS66 family transposase</fullName>
    </submittedName>
</protein>
<dbReference type="InterPro" id="IPR039552">
    <property type="entry name" value="IS66_C"/>
</dbReference>
<accession>A0A8F3E0S6</accession>
<keyword evidence="5" id="KW-0614">Plasmid</keyword>